<gene>
    <name evidence="1" type="ORF">A3I41_04990</name>
</gene>
<accession>A0A1F7V7Z3</accession>
<evidence type="ECO:0000313" key="1">
    <source>
        <dbReference type="EMBL" id="OGL86610.1"/>
    </source>
</evidence>
<proteinExistence type="predicted"/>
<evidence type="ECO:0000313" key="2">
    <source>
        <dbReference type="Proteomes" id="UP000176593"/>
    </source>
</evidence>
<dbReference type="Proteomes" id="UP000176593">
    <property type="component" value="Unassembled WGS sequence"/>
</dbReference>
<comment type="caution">
    <text evidence="1">The sequence shown here is derived from an EMBL/GenBank/DDBJ whole genome shotgun (WGS) entry which is preliminary data.</text>
</comment>
<name>A0A1F7V7Z3_9BACT</name>
<protein>
    <submittedName>
        <fullName evidence="1">Uncharacterized protein</fullName>
    </submittedName>
</protein>
<dbReference type="AlphaFoldDB" id="A0A1F7V7Z3"/>
<organism evidence="1 2">
    <name type="scientific">Candidatus Uhrbacteria bacterium RIFCSPLOWO2_02_FULL_48_18</name>
    <dbReference type="NCBI Taxonomy" id="1802408"/>
    <lineage>
        <taxon>Bacteria</taxon>
        <taxon>Candidatus Uhriibacteriota</taxon>
    </lineage>
</organism>
<dbReference type="EMBL" id="MGEQ01000008">
    <property type="protein sequence ID" value="OGL86610.1"/>
    <property type="molecule type" value="Genomic_DNA"/>
</dbReference>
<sequence length="165" mass="18373">MREWVVTLGAFKSVDEYRAALVACRVEITENAHAFLSTLFISPVVKEVRMVESSLEDLGLEHRSPYEKILKRVREIGGIVPPEAIFARHVQFPRGNLYGPQFAVIEPIEIDGTSRVLVTNDVNYVNSSLMPHRTFVSHQRIGATSVAEAGCLDITEDGILLILPD</sequence>
<reference evidence="1 2" key="1">
    <citation type="journal article" date="2016" name="Nat. Commun.">
        <title>Thousands of microbial genomes shed light on interconnected biogeochemical processes in an aquifer system.</title>
        <authorList>
            <person name="Anantharaman K."/>
            <person name="Brown C.T."/>
            <person name="Hug L.A."/>
            <person name="Sharon I."/>
            <person name="Castelle C.J."/>
            <person name="Probst A.J."/>
            <person name="Thomas B.C."/>
            <person name="Singh A."/>
            <person name="Wilkins M.J."/>
            <person name="Karaoz U."/>
            <person name="Brodie E.L."/>
            <person name="Williams K.H."/>
            <person name="Hubbard S.S."/>
            <person name="Banfield J.F."/>
        </authorList>
    </citation>
    <scope>NUCLEOTIDE SEQUENCE [LARGE SCALE GENOMIC DNA]</scope>
</reference>